<evidence type="ECO:0000256" key="2">
    <source>
        <dbReference type="ARBA" id="ARBA00022630"/>
    </source>
</evidence>
<reference evidence="7 8" key="1">
    <citation type="submission" date="2019-05" db="EMBL/GenBank/DDBJ databases">
        <authorList>
            <consortium name="Pathogen Informatics"/>
        </authorList>
    </citation>
    <scope>NUCLEOTIDE SEQUENCE [LARGE SCALE GENOMIC DNA]</scope>
    <source>
        <strain evidence="7 8">NCTC5386</strain>
    </source>
</reference>
<gene>
    <name evidence="7" type="primary">noxE</name>
    <name evidence="7" type="ORF">NCTC5386_01793</name>
</gene>
<dbReference type="PROSITE" id="PS51257">
    <property type="entry name" value="PROKAR_LIPOPROTEIN"/>
    <property type="match status" value="1"/>
</dbReference>
<evidence type="ECO:0000313" key="8">
    <source>
        <dbReference type="Proteomes" id="UP000394068"/>
    </source>
</evidence>
<dbReference type="PRINTS" id="PR00411">
    <property type="entry name" value="PNDRDTASEI"/>
</dbReference>
<organism evidence="7 8">
    <name type="scientific">Streptococcus pseudoporcinus</name>
    <dbReference type="NCBI Taxonomy" id="361101"/>
    <lineage>
        <taxon>Bacteria</taxon>
        <taxon>Bacillati</taxon>
        <taxon>Bacillota</taxon>
        <taxon>Bacilli</taxon>
        <taxon>Lactobacillales</taxon>
        <taxon>Streptococcaceae</taxon>
        <taxon>Streptococcus</taxon>
    </lineage>
</organism>
<keyword evidence="3" id="KW-0274">FAD</keyword>
<comment type="cofactor">
    <cofactor evidence="1">
        <name>FAD</name>
        <dbReference type="ChEBI" id="CHEBI:57692"/>
    </cofactor>
</comment>
<evidence type="ECO:0000256" key="3">
    <source>
        <dbReference type="ARBA" id="ARBA00022827"/>
    </source>
</evidence>
<evidence type="ECO:0000256" key="4">
    <source>
        <dbReference type="ARBA" id="ARBA00023002"/>
    </source>
</evidence>
<dbReference type="PANTHER" id="PTHR43429">
    <property type="entry name" value="PYRIDINE NUCLEOTIDE-DISULFIDE OXIDOREDUCTASE DOMAIN-CONTAINING"/>
    <property type="match status" value="1"/>
</dbReference>
<dbReference type="EMBL" id="CABEHT010000001">
    <property type="protein sequence ID" value="VTS20732.1"/>
    <property type="molecule type" value="Genomic_DNA"/>
</dbReference>
<dbReference type="InterPro" id="IPR050260">
    <property type="entry name" value="FAD-bd_OxRdtase"/>
</dbReference>
<evidence type="ECO:0000259" key="6">
    <source>
        <dbReference type="Pfam" id="PF07992"/>
    </source>
</evidence>
<dbReference type="InterPro" id="IPR016156">
    <property type="entry name" value="FAD/NAD-linked_Rdtase_dimer_sf"/>
</dbReference>
<dbReference type="SUPFAM" id="SSF55424">
    <property type="entry name" value="FAD/NAD-linked reductases, dimerisation (C-terminal) domain"/>
    <property type="match status" value="1"/>
</dbReference>
<dbReference type="Gene3D" id="3.50.50.60">
    <property type="entry name" value="FAD/NAD(P)-binding domain"/>
    <property type="match status" value="2"/>
</dbReference>
<dbReference type="PANTHER" id="PTHR43429:SF1">
    <property type="entry name" value="NAD(P)H SULFUR OXIDOREDUCTASE (COA-DEPENDENT)"/>
    <property type="match status" value="1"/>
</dbReference>
<evidence type="ECO:0000256" key="5">
    <source>
        <dbReference type="ARBA" id="ARBA00023284"/>
    </source>
</evidence>
<keyword evidence="2" id="KW-0285">Flavoprotein</keyword>
<protein>
    <submittedName>
        <fullName evidence="7">Pyridine nucleotide-disulfide oxidoreductase</fullName>
        <ecNumber evidence="7">1.6.99.3</ecNumber>
    </submittedName>
</protein>
<dbReference type="InterPro" id="IPR023753">
    <property type="entry name" value="FAD/NAD-binding_dom"/>
</dbReference>
<dbReference type="SUPFAM" id="SSF51905">
    <property type="entry name" value="FAD/NAD(P)-binding domain"/>
    <property type="match status" value="1"/>
</dbReference>
<evidence type="ECO:0000313" key="7">
    <source>
        <dbReference type="EMBL" id="VTS20732.1"/>
    </source>
</evidence>
<accession>A0A4U9Y4B3</accession>
<dbReference type="InterPro" id="IPR036188">
    <property type="entry name" value="FAD/NAD-bd_sf"/>
</dbReference>
<dbReference type="AlphaFoldDB" id="A0A4U9Y4B3"/>
<sequence>MTNKIHIIGASFSGLACAEKLAQLLPDTQIILIDKDQSSDYIPNGLNDYLRGNITHLSQAMWQGSTPSKVKNIVRLYAEVVTIDPEKKELILKKDDQALLFEPYQLLVCAMGSEAKSNFIKGSDRDGVITTKSYHDSREALTKIEESQKILVVGAGVIGLDFAYSLAQKGKKVTLVEAANDINFHQFDTDMIAPVRMKIAQKGISLVTHARVTEIRENQDGSLSIFTDCGQSYTGDIVVLAVNFRPNSLLLENIVDCHWDRTIKVDSVMRTSDPNIYAIGDLIALKHSVINFPYYSPLISHAIRTGQYLAYHLAGISLAGLKMTKLSGSFNFDYYQSSAGLTEEEGSLYHPLISYCYKAESSKDGSLIWIKLIAKQENGQLVGCQMISECNNLLLANYVSQAITLKQKDSDLAFHDFIFLKGEGELAYHLHEAAVNLFEKRISL</sequence>
<keyword evidence="5" id="KW-0676">Redox-active center</keyword>
<dbReference type="Gene3D" id="3.30.390.30">
    <property type="match status" value="1"/>
</dbReference>
<dbReference type="Proteomes" id="UP000394068">
    <property type="component" value="Unassembled WGS sequence"/>
</dbReference>
<evidence type="ECO:0000256" key="1">
    <source>
        <dbReference type="ARBA" id="ARBA00001974"/>
    </source>
</evidence>
<feature type="domain" description="FAD/NAD(P)-binding" evidence="6">
    <location>
        <begin position="4"/>
        <end position="289"/>
    </location>
</feature>
<keyword evidence="4 7" id="KW-0560">Oxidoreductase</keyword>
<dbReference type="Pfam" id="PF07992">
    <property type="entry name" value="Pyr_redox_2"/>
    <property type="match status" value="1"/>
</dbReference>
<dbReference type="EC" id="1.6.99.3" evidence="7"/>
<dbReference type="RefSeq" id="WP_077323491.1">
    <property type="nucleotide sequence ID" value="NZ_CABEHT010000001.1"/>
</dbReference>
<dbReference type="GO" id="GO:0016491">
    <property type="term" value="F:oxidoreductase activity"/>
    <property type="evidence" value="ECO:0007669"/>
    <property type="project" value="UniProtKB-KW"/>
</dbReference>
<dbReference type="PRINTS" id="PR00368">
    <property type="entry name" value="FADPNR"/>
</dbReference>
<proteinExistence type="predicted"/>
<name>A0A4U9Y4B3_9STRE</name>